<evidence type="ECO:0000313" key="3">
    <source>
        <dbReference type="Proteomes" id="UP000251314"/>
    </source>
</evidence>
<reference evidence="2 3" key="1">
    <citation type="submission" date="2018-01" db="EMBL/GenBank/DDBJ databases">
        <title>Draft genome of the strawberry crown rot pathogen Phytophthora cactorum.</title>
        <authorList>
            <person name="Armitage A.D."/>
            <person name="Lysoe E."/>
            <person name="Nellist C.F."/>
            <person name="Harrison R.J."/>
            <person name="Brurberg M.B."/>
        </authorList>
    </citation>
    <scope>NUCLEOTIDE SEQUENCE [LARGE SCALE GENOMIC DNA]</scope>
    <source>
        <strain evidence="2 3">10300</strain>
    </source>
</reference>
<evidence type="ECO:0000256" key="1">
    <source>
        <dbReference type="SAM" id="MobiDB-lite"/>
    </source>
</evidence>
<sequence>MYADTQWASDADKTLSLSKKTTSDASTDTSTDTSSATVEAAKKSLSDTSSQKIPEPSLELKAETPAETPVEVPVKPDANDYESDEDQQTKEALVKIYKIYPVFNKFQLHPVDKNGRFMTKFIIKNGTTIYTTKSKKWAKVDAIDWDATYDSIRIIMETNPRFLQYVSDLRKAKSNVFPGYQTTEPLKVWESLIGKKRRLSDPLKNDDSNRSKQRLEDSFAVDSSTSPDDGTVGELTPNPYTPSSDEAEARHGIKSGIDADMDKNLTNADNDAKLILSEFFKELRKQKVKLAFEPNPVIDTTDGVKVQNGLYFSNPTQKRLFNVRYSDDKKATSANDLRDLMANIQS</sequence>
<keyword evidence="3" id="KW-1185">Reference proteome</keyword>
<dbReference type="VEuPathDB" id="FungiDB:PC110_g7967"/>
<feature type="region of interest" description="Disordered" evidence="1">
    <location>
        <begin position="200"/>
        <end position="248"/>
    </location>
</feature>
<dbReference type="OrthoDB" id="133193at2759"/>
<protein>
    <submittedName>
        <fullName evidence="2">Uncharacterized protein</fullName>
    </submittedName>
</protein>
<dbReference type="AlphaFoldDB" id="A0A329SG32"/>
<dbReference type="EMBL" id="MJFZ01000159">
    <property type="protein sequence ID" value="RAW35764.1"/>
    <property type="molecule type" value="Genomic_DNA"/>
</dbReference>
<feature type="compositionally biased region" description="Basic and acidic residues" evidence="1">
    <location>
        <begin position="200"/>
        <end position="217"/>
    </location>
</feature>
<comment type="caution">
    <text evidence="2">The sequence shown here is derived from an EMBL/GenBank/DDBJ whole genome shotgun (WGS) entry which is preliminary data.</text>
</comment>
<organism evidence="2 3">
    <name type="scientific">Phytophthora cactorum</name>
    <dbReference type="NCBI Taxonomy" id="29920"/>
    <lineage>
        <taxon>Eukaryota</taxon>
        <taxon>Sar</taxon>
        <taxon>Stramenopiles</taxon>
        <taxon>Oomycota</taxon>
        <taxon>Peronosporomycetes</taxon>
        <taxon>Peronosporales</taxon>
        <taxon>Peronosporaceae</taxon>
        <taxon>Phytophthora</taxon>
    </lineage>
</organism>
<proteinExistence type="predicted"/>
<feature type="compositionally biased region" description="Low complexity" evidence="1">
    <location>
        <begin position="14"/>
        <end position="37"/>
    </location>
</feature>
<dbReference type="Proteomes" id="UP000251314">
    <property type="component" value="Unassembled WGS sequence"/>
</dbReference>
<accession>A0A329SG32</accession>
<evidence type="ECO:0000313" key="2">
    <source>
        <dbReference type="EMBL" id="RAW35764.1"/>
    </source>
</evidence>
<gene>
    <name evidence="2" type="ORF">PC110_g7967</name>
</gene>
<feature type="region of interest" description="Disordered" evidence="1">
    <location>
        <begin position="1"/>
        <end position="86"/>
    </location>
</feature>
<name>A0A329SG32_9STRA</name>